<sequence length="676" mass="75576">MTCSPIYTFLICLSSQAYAQQEQTLETITVTASGIERQLAKLSSNLTVLGQDALHEVNHQHINQVMSRVPGAWVSRGNGQEHLTALRSPVLTGGGGCGAFFMAQDGISLRGLGFCNINQLFDTNALQAQRVEVLRGPASTLYGSNAVHGVINVITPDPLSNQGGELGLTLGPHDYQQAKFSVSHQQGEHGVMAYGNASHDGGYKDDSGFEQQKLTLIHQFKGENWSIKNVISGANLAQDTAGFIRGFEAYKEQSRKRENPNPEAYRDSQSVRAYSLIDYRPSEQEVVNITPYIRWTDMEFLQHFLPWQPVEENSQTGAGVKLSYQQVQQTFSWIAGVDIDHTQGELTEFQAEPFAPHLPAGFHYDYEVDATVIAPYAKAFWQVADRLELSAGMRYEYTDYDYQNNLSDGSACAPEVTNCRYTRPSSQQVSFNETSFELGASYQLAPNHQVYSQYSQGYRAPQATELFRLQAGQTVANLAPETSDGIELGMRGQASELFYDVSLFAMEKEQVIFQDADRQNVNNGETSHRGIEFLLRYQLPNHFFVQANGTLANHTYEADLTLSRVNIKGNEIDTAPQHMGSVQFGWQSPDDKQVVLEWQHMGNYFVNPENTADYEGHNLINLRASVPIATNLTLAAQWLNITDQDYAERADFGFGQYRYFAGEPRSLFVSLSYRFD</sequence>
<comment type="similarity">
    <text evidence="12 14">Belongs to the TonB-dependent receptor family.</text>
</comment>
<evidence type="ECO:0000256" key="14">
    <source>
        <dbReference type="RuleBase" id="RU003357"/>
    </source>
</evidence>
<dbReference type="InterPro" id="IPR012910">
    <property type="entry name" value="Plug_dom"/>
</dbReference>
<keyword evidence="11 12" id="KW-0998">Cell outer membrane</keyword>
<keyword evidence="7" id="KW-0408">Iron</keyword>
<dbReference type="InterPro" id="IPR010916">
    <property type="entry name" value="TonB_box_CS"/>
</dbReference>
<evidence type="ECO:0000256" key="9">
    <source>
        <dbReference type="ARBA" id="ARBA00023077"/>
    </source>
</evidence>
<dbReference type="PANTHER" id="PTHR32552">
    <property type="entry name" value="FERRICHROME IRON RECEPTOR-RELATED"/>
    <property type="match status" value="1"/>
</dbReference>
<keyword evidence="10 12" id="KW-0472">Membrane</keyword>
<dbReference type="CDD" id="cd01347">
    <property type="entry name" value="ligand_gated_channel"/>
    <property type="match status" value="1"/>
</dbReference>
<keyword evidence="8" id="KW-0406">Ion transport</keyword>
<reference evidence="18 19" key="1">
    <citation type="submission" date="2018-08" db="EMBL/GenBank/DDBJ databases">
        <title>Thalassotalea euphylliae genome.</title>
        <authorList>
            <person name="Summers S."/>
            <person name="Rice S.A."/>
            <person name="Freckelton M.L."/>
            <person name="Nedved B.T."/>
            <person name="Hadfield M.G."/>
        </authorList>
    </citation>
    <scope>NUCLEOTIDE SEQUENCE [LARGE SCALE GENOMIC DNA]</scope>
    <source>
        <strain evidence="18 19">H2</strain>
    </source>
</reference>
<dbReference type="Pfam" id="PF07715">
    <property type="entry name" value="Plug"/>
    <property type="match status" value="1"/>
</dbReference>
<evidence type="ECO:0000256" key="11">
    <source>
        <dbReference type="ARBA" id="ARBA00023237"/>
    </source>
</evidence>
<evidence type="ECO:0000256" key="2">
    <source>
        <dbReference type="ARBA" id="ARBA00022448"/>
    </source>
</evidence>
<evidence type="ECO:0000256" key="5">
    <source>
        <dbReference type="ARBA" id="ARBA00022692"/>
    </source>
</evidence>
<dbReference type="Gene3D" id="2.170.130.10">
    <property type="entry name" value="TonB-dependent receptor, plug domain"/>
    <property type="match status" value="1"/>
</dbReference>
<dbReference type="AlphaFoldDB" id="A0A3E0UK31"/>
<evidence type="ECO:0000259" key="16">
    <source>
        <dbReference type="Pfam" id="PF00593"/>
    </source>
</evidence>
<evidence type="ECO:0000256" key="6">
    <source>
        <dbReference type="ARBA" id="ARBA00022729"/>
    </source>
</evidence>
<feature type="domain" description="TonB-dependent receptor-like beta-barrel" evidence="16">
    <location>
        <begin position="205"/>
        <end position="640"/>
    </location>
</feature>
<evidence type="ECO:0000313" key="18">
    <source>
        <dbReference type="EMBL" id="REL37279.1"/>
    </source>
</evidence>
<dbReference type="PROSITE" id="PS52016">
    <property type="entry name" value="TONB_DEPENDENT_REC_3"/>
    <property type="match status" value="1"/>
</dbReference>
<keyword evidence="2 12" id="KW-0813">Transport</keyword>
<evidence type="ECO:0000259" key="17">
    <source>
        <dbReference type="Pfam" id="PF07715"/>
    </source>
</evidence>
<dbReference type="InterPro" id="IPR039426">
    <property type="entry name" value="TonB-dep_rcpt-like"/>
</dbReference>
<evidence type="ECO:0000313" key="19">
    <source>
        <dbReference type="Proteomes" id="UP000256999"/>
    </source>
</evidence>
<evidence type="ECO:0000256" key="1">
    <source>
        <dbReference type="ARBA" id="ARBA00004571"/>
    </source>
</evidence>
<gene>
    <name evidence="18" type="ORF">DXX92_02900</name>
</gene>
<keyword evidence="6 15" id="KW-0732">Signal</keyword>
<evidence type="ECO:0000256" key="15">
    <source>
        <dbReference type="SAM" id="SignalP"/>
    </source>
</evidence>
<keyword evidence="9 13" id="KW-0798">TonB box</keyword>
<evidence type="ECO:0000256" key="8">
    <source>
        <dbReference type="ARBA" id="ARBA00023065"/>
    </source>
</evidence>
<name>A0A3E0UK31_9GAMM</name>
<feature type="domain" description="TonB-dependent receptor plug" evidence="17">
    <location>
        <begin position="41"/>
        <end position="150"/>
    </location>
</feature>
<dbReference type="InterPro" id="IPR037066">
    <property type="entry name" value="Plug_dom_sf"/>
</dbReference>
<dbReference type="OrthoDB" id="9760620at2"/>
<feature type="signal peptide" evidence="15">
    <location>
        <begin position="1"/>
        <end position="19"/>
    </location>
</feature>
<dbReference type="Pfam" id="PF00593">
    <property type="entry name" value="TonB_dep_Rec_b-barrel"/>
    <property type="match status" value="1"/>
</dbReference>
<keyword evidence="3 12" id="KW-1134">Transmembrane beta strand</keyword>
<dbReference type="Gene3D" id="2.40.170.20">
    <property type="entry name" value="TonB-dependent receptor, beta-barrel domain"/>
    <property type="match status" value="1"/>
</dbReference>
<evidence type="ECO:0000256" key="4">
    <source>
        <dbReference type="ARBA" id="ARBA00022496"/>
    </source>
</evidence>
<feature type="chain" id="PRO_5017679897" evidence="15">
    <location>
        <begin position="20"/>
        <end position="676"/>
    </location>
</feature>
<evidence type="ECO:0000256" key="13">
    <source>
        <dbReference type="PROSITE-ProRule" id="PRU10143"/>
    </source>
</evidence>
<keyword evidence="4" id="KW-0410">Iron transport</keyword>
<organism evidence="18 19">
    <name type="scientific">Thalassotalea euphylliae</name>
    <dbReference type="NCBI Taxonomy" id="1655234"/>
    <lineage>
        <taxon>Bacteria</taxon>
        <taxon>Pseudomonadati</taxon>
        <taxon>Pseudomonadota</taxon>
        <taxon>Gammaproteobacteria</taxon>
        <taxon>Alteromonadales</taxon>
        <taxon>Colwelliaceae</taxon>
        <taxon>Thalassotalea</taxon>
    </lineage>
</organism>
<dbReference type="SUPFAM" id="SSF56935">
    <property type="entry name" value="Porins"/>
    <property type="match status" value="1"/>
</dbReference>
<dbReference type="GO" id="GO:0009279">
    <property type="term" value="C:cell outer membrane"/>
    <property type="evidence" value="ECO:0007669"/>
    <property type="project" value="UniProtKB-SubCell"/>
</dbReference>
<evidence type="ECO:0000256" key="3">
    <source>
        <dbReference type="ARBA" id="ARBA00022452"/>
    </source>
</evidence>
<dbReference type="Proteomes" id="UP000256999">
    <property type="component" value="Unassembled WGS sequence"/>
</dbReference>
<feature type="short sequence motif" description="TonB box" evidence="13">
    <location>
        <begin position="27"/>
        <end position="33"/>
    </location>
</feature>
<protein>
    <submittedName>
        <fullName evidence="18">TonB-dependent receptor</fullName>
    </submittedName>
</protein>
<accession>A0A3E0UK31</accession>
<dbReference type="InterPro" id="IPR000531">
    <property type="entry name" value="Beta-barrel_TonB"/>
</dbReference>
<evidence type="ECO:0000256" key="7">
    <source>
        <dbReference type="ARBA" id="ARBA00023004"/>
    </source>
</evidence>
<dbReference type="EMBL" id="QUOV01000001">
    <property type="protein sequence ID" value="REL37279.1"/>
    <property type="molecule type" value="Genomic_DNA"/>
</dbReference>
<dbReference type="GO" id="GO:0015344">
    <property type="term" value="F:siderophore uptake transmembrane transporter activity"/>
    <property type="evidence" value="ECO:0007669"/>
    <property type="project" value="TreeGrafter"/>
</dbReference>
<proteinExistence type="inferred from homology"/>
<dbReference type="InterPro" id="IPR036942">
    <property type="entry name" value="Beta-barrel_TonB_sf"/>
</dbReference>
<keyword evidence="5 12" id="KW-0812">Transmembrane</keyword>
<comment type="subcellular location">
    <subcellularLocation>
        <location evidence="1 12">Cell outer membrane</location>
        <topology evidence="1 12">Multi-pass membrane protein</topology>
    </subcellularLocation>
</comment>
<evidence type="ECO:0000256" key="12">
    <source>
        <dbReference type="PROSITE-ProRule" id="PRU01360"/>
    </source>
</evidence>
<dbReference type="PANTHER" id="PTHR32552:SF89">
    <property type="entry name" value="CATECHOLATE SIDEROPHORE RECEPTOR FIU"/>
    <property type="match status" value="1"/>
</dbReference>
<evidence type="ECO:0000256" key="10">
    <source>
        <dbReference type="ARBA" id="ARBA00023136"/>
    </source>
</evidence>
<dbReference type="PROSITE" id="PS00430">
    <property type="entry name" value="TONB_DEPENDENT_REC_1"/>
    <property type="match status" value="1"/>
</dbReference>
<keyword evidence="18" id="KW-0675">Receptor</keyword>
<comment type="caution">
    <text evidence="18">The sequence shown here is derived from an EMBL/GenBank/DDBJ whole genome shotgun (WGS) entry which is preliminary data.</text>
</comment>